<keyword evidence="2" id="KW-1185">Reference proteome</keyword>
<reference evidence="3" key="1">
    <citation type="submission" date="2022-11" db="UniProtKB">
        <authorList>
            <consortium name="WormBaseParasite"/>
        </authorList>
    </citation>
    <scope>IDENTIFICATION</scope>
</reference>
<accession>A0A915L4S2</accession>
<dbReference type="Proteomes" id="UP000887565">
    <property type="component" value="Unplaced"/>
</dbReference>
<dbReference type="WBParaSite" id="nRc.2.0.1.t45502-RA">
    <property type="protein sequence ID" value="nRc.2.0.1.t45502-RA"/>
    <property type="gene ID" value="nRc.2.0.1.g45502"/>
</dbReference>
<protein>
    <submittedName>
        <fullName evidence="3">Uncharacterized protein</fullName>
    </submittedName>
</protein>
<evidence type="ECO:0000256" key="1">
    <source>
        <dbReference type="SAM" id="MobiDB-lite"/>
    </source>
</evidence>
<dbReference type="AlphaFoldDB" id="A0A915L4S2"/>
<evidence type="ECO:0000313" key="3">
    <source>
        <dbReference type="WBParaSite" id="nRc.2.0.1.t45502-RA"/>
    </source>
</evidence>
<name>A0A915L4S2_ROMCU</name>
<evidence type="ECO:0000313" key="2">
    <source>
        <dbReference type="Proteomes" id="UP000887565"/>
    </source>
</evidence>
<organism evidence="2 3">
    <name type="scientific">Romanomermis culicivorax</name>
    <name type="common">Nematode worm</name>
    <dbReference type="NCBI Taxonomy" id="13658"/>
    <lineage>
        <taxon>Eukaryota</taxon>
        <taxon>Metazoa</taxon>
        <taxon>Ecdysozoa</taxon>
        <taxon>Nematoda</taxon>
        <taxon>Enoplea</taxon>
        <taxon>Dorylaimia</taxon>
        <taxon>Mermithida</taxon>
        <taxon>Mermithoidea</taxon>
        <taxon>Mermithidae</taxon>
        <taxon>Romanomermis</taxon>
    </lineage>
</organism>
<feature type="region of interest" description="Disordered" evidence="1">
    <location>
        <begin position="1"/>
        <end position="23"/>
    </location>
</feature>
<sequence length="71" mass="8161">MNETMLKQTEHQEKGNVNKNDDFKNKPFEMAVSLFLEHPLSSKVPIPRKVDKLPDSLKHSLVHHEVAFAIP</sequence>
<proteinExistence type="predicted"/>
<feature type="compositionally biased region" description="Basic and acidic residues" evidence="1">
    <location>
        <begin position="8"/>
        <end position="23"/>
    </location>
</feature>